<dbReference type="PROSITE" id="PS50077">
    <property type="entry name" value="HEAT_REPEAT"/>
    <property type="match status" value="1"/>
</dbReference>
<organism evidence="3 4">
    <name type="scientific">Micromonas commoda (strain RCC299 / NOUM17 / CCMP2709)</name>
    <name type="common">Picoplanktonic green alga</name>
    <dbReference type="NCBI Taxonomy" id="296587"/>
    <lineage>
        <taxon>Eukaryota</taxon>
        <taxon>Viridiplantae</taxon>
        <taxon>Chlorophyta</taxon>
        <taxon>Mamiellophyceae</taxon>
        <taxon>Mamiellales</taxon>
        <taxon>Mamiellaceae</taxon>
        <taxon>Micromonas</taxon>
    </lineage>
</organism>
<dbReference type="InParanoid" id="C1EJ20"/>
<dbReference type="InterPro" id="IPR011009">
    <property type="entry name" value="Kinase-like_dom_sf"/>
</dbReference>
<evidence type="ECO:0000259" key="2">
    <source>
        <dbReference type="PROSITE" id="PS50011"/>
    </source>
</evidence>
<dbReference type="GeneID" id="8249636"/>
<dbReference type="InterPro" id="IPR000719">
    <property type="entry name" value="Prot_kinase_dom"/>
</dbReference>
<dbReference type="RefSeq" id="XP_002506852.1">
    <property type="nucleotide sequence ID" value="XM_002506806.1"/>
</dbReference>
<feature type="repeat" description="HEAT" evidence="1">
    <location>
        <begin position="530"/>
        <end position="560"/>
    </location>
</feature>
<dbReference type="eggNOG" id="KOG1243">
    <property type="taxonomic scope" value="Eukaryota"/>
</dbReference>
<accession>C1EJ20</accession>
<keyword evidence="4" id="KW-1185">Reference proteome</keyword>
<dbReference type="Gene3D" id="3.30.200.20">
    <property type="entry name" value="Phosphorylase Kinase, domain 1"/>
    <property type="match status" value="1"/>
</dbReference>
<reference evidence="3 4" key="1">
    <citation type="journal article" date="2009" name="Science">
        <title>Green evolution and dynamic adaptations revealed by genomes of the marine picoeukaryotes Micromonas.</title>
        <authorList>
            <person name="Worden A.Z."/>
            <person name="Lee J.H."/>
            <person name="Mock T."/>
            <person name="Rouze P."/>
            <person name="Simmons M.P."/>
            <person name="Aerts A.L."/>
            <person name="Allen A.E."/>
            <person name="Cuvelier M.L."/>
            <person name="Derelle E."/>
            <person name="Everett M.V."/>
            <person name="Foulon E."/>
            <person name="Grimwood J."/>
            <person name="Gundlach H."/>
            <person name="Henrissat B."/>
            <person name="Napoli C."/>
            <person name="McDonald S.M."/>
            <person name="Parker M.S."/>
            <person name="Rombauts S."/>
            <person name="Salamov A."/>
            <person name="Von Dassow P."/>
            <person name="Badger J.H."/>
            <person name="Coutinho P.M."/>
            <person name="Demir E."/>
            <person name="Dubchak I."/>
            <person name="Gentemann C."/>
            <person name="Eikrem W."/>
            <person name="Gready J.E."/>
            <person name="John U."/>
            <person name="Lanier W."/>
            <person name="Lindquist E.A."/>
            <person name="Lucas S."/>
            <person name="Mayer K.F."/>
            <person name="Moreau H."/>
            <person name="Not F."/>
            <person name="Otillar R."/>
            <person name="Panaud O."/>
            <person name="Pangilinan J."/>
            <person name="Paulsen I."/>
            <person name="Piegu B."/>
            <person name="Poliakov A."/>
            <person name="Robbens S."/>
            <person name="Schmutz J."/>
            <person name="Toulza E."/>
            <person name="Wyss T."/>
            <person name="Zelensky A."/>
            <person name="Zhou K."/>
            <person name="Armbrust E.V."/>
            <person name="Bhattacharya D."/>
            <person name="Goodenough U.W."/>
            <person name="Van de Peer Y."/>
            <person name="Grigoriev I.V."/>
        </authorList>
    </citation>
    <scope>NUCLEOTIDE SEQUENCE [LARGE SCALE GENOMIC DNA]</scope>
    <source>
        <strain evidence="4">RCC299 / NOUM17</strain>
    </source>
</reference>
<dbReference type="PANTHER" id="PTHR12984:SF3">
    <property type="entry name" value="N-TERMINAL KINASE-LIKE PROTEIN"/>
    <property type="match status" value="1"/>
</dbReference>
<evidence type="ECO:0000256" key="1">
    <source>
        <dbReference type="PROSITE-ProRule" id="PRU00103"/>
    </source>
</evidence>
<dbReference type="EMBL" id="CP001334">
    <property type="protein sequence ID" value="ACO68110.1"/>
    <property type="molecule type" value="Genomic_DNA"/>
</dbReference>
<dbReference type="SUPFAM" id="SSF56112">
    <property type="entry name" value="Protein kinase-like (PK-like)"/>
    <property type="match status" value="1"/>
</dbReference>
<feature type="non-terminal residue" evidence="3">
    <location>
        <position position="560"/>
    </location>
</feature>
<dbReference type="KEGG" id="mis:MICPUN_89032"/>
<dbReference type="FunCoup" id="C1EJ20">
    <property type="interactions" value="2268"/>
</dbReference>
<gene>
    <name evidence="3" type="ORF">MICPUN_89032</name>
</gene>
<dbReference type="OrthoDB" id="447103at2759"/>
<dbReference type="SUPFAM" id="SSF48371">
    <property type="entry name" value="ARM repeat"/>
    <property type="match status" value="1"/>
</dbReference>
<dbReference type="STRING" id="296587.C1EJ20"/>
<evidence type="ECO:0000313" key="3">
    <source>
        <dbReference type="EMBL" id="ACO68110.1"/>
    </source>
</evidence>
<dbReference type="InterPro" id="IPR051177">
    <property type="entry name" value="CIK-Related_Protein"/>
</dbReference>
<name>C1EJ20_MICCC</name>
<dbReference type="Gene3D" id="1.25.10.10">
    <property type="entry name" value="Leucine-rich Repeat Variant"/>
    <property type="match status" value="1"/>
</dbReference>
<dbReference type="PROSITE" id="PS50011">
    <property type="entry name" value="PROTEIN_KINASE_DOM"/>
    <property type="match status" value="1"/>
</dbReference>
<evidence type="ECO:0000313" key="4">
    <source>
        <dbReference type="Proteomes" id="UP000002009"/>
    </source>
</evidence>
<proteinExistence type="predicted"/>
<dbReference type="PANTHER" id="PTHR12984">
    <property type="entry name" value="SCY1-RELATED S/T PROTEIN KINASE-LIKE"/>
    <property type="match status" value="1"/>
</dbReference>
<dbReference type="InterPro" id="IPR011989">
    <property type="entry name" value="ARM-like"/>
</dbReference>
<dbReference type="Proteomes" id="UP000002009">
    <property type="component" value="Chromosome 16"/>
</dbReference>
<dbReference type="AlphaFoldDB" id="C1EJ20"/>
<dbReference type="OMA" id="RCHRSYK"/>
<feature type="domain" description="Protein kinase" evidence="2">
    <location>
        <begin position="1"/>
        <end position="288"/>
    </location>
</feature>
<dbReference type="GO" id="GO:0004672">
    <property type="term" value="F:protein kinase activity"/>
    <property type="evidence" value="ECO:0007669"/>
    <property type="project" value="InterPro"/>
</dbReference>
<dbReference type="Gene3D" id="1.10.510.10">
    <property type="entry name" value="Transferase(Phosphotransferase) domain 1"/>
    <property type="match status" value="1"/>
</dbReference>
<dbReference type="GO" id="GO:0005524">
    <property type="term" value="F:ATP binding"/>
    <property type="evidence" value="ECO:0007669"/>
    <property type="project" value="InterPro"/>
</dbReference>
<dbReference type="InterPro" id="IPR016024">
    <property type="entry name" value="ARM-type_fold"/>
</dbReference>
<dbReference type="InterPro" id="IPR021133">
    <property type="entry name" value="HEAT_type_2"/>
</dbReference>
<protein>
    <recommendedName>
        <fullName evidence="2">Protein kinase domain-containing protein</fullName>
    </recommendedName>
</protein>
<sequence>MFGNFGVNLGSVGNLFGASGPRLNYDLGEAYPRAAGGWTHYRATSKEDGSPASVFKFVCNDVHKERVRVEVARNGAKRLKTTRHPNILMLKDSLEVEEGDKLTIYVVTESVMPLEEHLKDLPTSTSQRDEYYALGIRQVATAVSFLANDCALVHGGVSMSTVVVTDRLDWKLAGLDLLSEHAAIGRGTHGPAPLVHAAFSVPDQYKPEEYRRGDWAGIPGGPPWAIDAWGLGCLIQEVYRGGAISRTDQLREVDHIPQVLLKDYQRLLATAPERRYNPKKLVENSSLFSNKLVETITFLDNLTLKDSIEKEQFFRHLPRVMESLAKAPVQRKILPHIGEALVFGSAPALAVSPMLHAAEGLSDDDFASKVTPTIVKLFAKETANASDKLVRVALMENLSRFAKHLPNKLADETIFPAMSSSFTDEDPFVRELTLKATLVLAPKLTQRTHGNLLKYLSKLQVDPEPPIRANTTILLGNIARYLAEATAKRVLLNAFTRALRDQFPPARKAGLMALCSTVDFYEPGEAAQRVLPAVAPLTVDPEREVRECAFRCLDMFTDLL</sequence>